<dbReference type="InterPro" id="IPR046484">
    <property type="entry name" value="DUF6577"/>
</dbReference>
<dbReference type="EMBL" id="PUBV01000017">
    <property type="protein sequence ID" value="PWB06997.1"/>
    <property type="molecule type" value="Genomic_DNA"/>
</dbReference>
<dbReference type="RefSeq" id="WP_107036382.1">
    <property type="nucleotide sequence ID" value="NZ_CARBNI010000024.1"/>
</dbReference>
<dbReference type="GeneID" id="93423587"/>
<proteinExistence type="predicted"/>
<sequence>MTETRTAILTFAENRDSFRFAELLSYLNGLFEISKVTLSWYLREMINDNIIFKLGRGIYTAHKVQTSEYTPRLRTKAVKVGKIIARKFPFVSVSVLDGQVFADFQHHISSNNIIYVEVDRDAMESVFHSLKQEGYTAYLNPSKDFVYDNIDLSKEGVIVKPLISESPLMDFKGVRTPHLEKILVDIYCDDDLDYLHGSEWSRMFDNALSMYSVNRTAMLRYASRRNAKPAIEKAIENLGTHND</sequence>
<comment type="caution">
    <text evidence="1">The sequence shown here is derived from an EMBL/GenBank/DDBJ whole genome shotgun (WGS) entry which is preliminary data.</text>
</comment>
<evidence type="ECO:0000313" key="2">
    <source>
        <dbReference type="Proteomes" id="UP000244925"/>
    </source>
</evidence>
<dbReference type="Proteomes" id="UP000244925">
    <property type="component" value="Unassembled WGS sequence"/>
</dbReference>
<reference evidence="2" key="1">
    <citation type="submission" date="2018-02" db="EMBL/GenBank/DDBJ databases">
        <authorList>
            <person name="Clavel T."/>
            <person name="Strowig T."/>
        </authorList>
    </citation>
    <scope>NUCLEOTIDE SEQUENCE [LARGE SCALE GENOMIC DNA]</scope>
    <source>
        <strain evidence="2">DSM 100764</strain>
    </source>
</reference>
<dbReference type="AlphaFoldDB" id="A0A2V1IXJ2"/>
<evidence type="ECO:0000313" key="1">
    <source>
        <dbReference type="EMBL" id="PWB06997.1"/>
    </source>
</evidence>
<dbReference type="Pfam" id="PF20217">
    <property type="entry name" value="DUF6577"/>
    <property type="match status" value="1"/>
</dbReference>
<name>A0A2V1IXJ2_9BACT</name>
<keyword evidence="2" id="KW-1185">Reference proteome</keyword>
<organism evidence="1 2">
    <name type="scientific">Paramuribaculum intestinale</name>
    <dbReference type="NCBI Taxonomy" id="2094151"/>
    <lineage>
        <taxon>Bacteria</taxon>
        <taxon>Pseudomonadati</taxon>
        <taxon>Bacteroidota</taxon>
        <taxon>Bacteroidia</taxon>
        <taxon>Bacteroidales</taxon>
        <taxon>Muribaculaceae</taxon>
        <taxon>Paramuribaculum</taxon>
    </lineage>
</organism>
<gene>
    <name evidence="1" type="ORF">C5O25_08865</name>
</gene>
<accession>A0A2V1IXJ2</accession>
<protein>
    <submittedName>
        <fullName evidence="1">Uncharacterized protein</fullName>
    </submittedName>
</protein>